<evidence type="ECO:0000256" key="1">
    <source>
        <dbReference type="ARBA" id="ARBA00006844"/>
    </source>
</evidence>
<evidence type="ECO:0000256" key="2">
    <source>
        <dbReference type="ARBA" id="ARBA00023203"/>
    </source>
</evidence>
<dbReference type="InterPro" id="IPR017904">
    <property type="entry name" value="ADF/Cofilin"/>
</dbReference>
<comment type="caution">
    <text evidence="4">The sequence shown here is derived from an EMBL/GenBank/DDBJ whole genome shotgun (WGS) entry which is preliminary data.</text>
</comment>
<name>A0A9N7Z8G2_PLEPL</name>
<dbReference type="EMBL" id="CADEAL010004180">
    <property type="protein sequence ID" value="CAB1453677.1"/>
    <property type="molecule type" value="Genomic_DNA"/>
</dbReference>
<reference evidence="4" key="1">
    <citation type="submission" date="2020-03" db="EMBL/GenBank/DDBJ databases">
        <authorList>
            <person name="Weist P."/>
        </authorList>
    </citation>
    <scope>NUCLEOTIDE SEQUENCE</scope>
</reference>
<organism evidence="4 5">
    <name type="scientific">Pleuronectes platessa</name>
    <name type="common">European plaice</name>
    <dbReference type="NCBI Taxonomy" id="8262"/>
    <lineage>
        <taxon>Eukaryota</taxon>
        <taxon>Metazoa</taxon>
        <taxon>Chordata</taxon>
        <taxon>Craniata</taxon>
        <taxon>Vertebrata</taxon>
        <taxon>Euteleostomi</taxon>
        <taxon>Actinopterygii</taxon>
        <taxon>Neopterygii</taxon>
        <taxon>Teleostei</taxon>
        <taxon>Neoteleostei</taxon>
        <taxon>Acanthomorphata</taxon>
        <taxon>Carangaria</taxon>
        <taxon>Pleuronectiformes</taxon>
        <taxon>Pleuronectoidei</taxon>
        <taxon>Pleuronectidae</taxon>
        <taxon>Pleuronectes</taxon>
    </lineage>
</organism>
<dbReference type="CDD" id="cd11286">
    <property type="entry name" value="ADF_cofilin_like"/>
    <property type="match status" value="1"/>
</dbReference>
<dbReference type="GO" id="GO:0015629">
    <property type="term" value="C:actin cytoskeleton"/>
    <property type="evidence" value="ECO:0007669"/>
    <property type="project" value="InterPro"/>
</dbReference>
<dbReference type="InterPro" id="IPR029006">
    <property type="entry name" value="ADF-H/Gelsolin-like_dom_sf"/>
</dbReference>
<feature type="domain" description="ADF-H" evidence="3">
    <location>
        <begin position="2"/>
        <end position="146"/>
    </location>
</feature>
<proteinExistence type="inferred from homology"/>
<sequence>MASGIKASDEVMTIYNEMRLVKNDANQLERIRIVVFEIKDSQIQPTKTFRQKDLTDVENVYKVFLEQMPSGECCYLLYDCHFETKDSPKEELVLVMWTPDTSKCKDKMVYASSKQYIRNAMQGIKHEMEFNDASDYEIETFAEKLGKNISKIEGHSFGGRK</sequence>
<evidence type="ECO:0000313" key="5">
    <source>
        <dbReference type="Proteomes" id="UP001153269"/>
    </source>
</evidence>
<dbReference type="SMART" id="SM00102">
    <property type="entry name" value="ADF"/>
    <property type="match status" value="1"/>
</dbReference>
<dbReference type="PANTHER" id="PTHR11913">
    <property type="entry name" value="COFILIN-RELATED"/>
    <property type="match status" value="1"/>
</dbReference>
<dbReference type="Proteomes" id="UP001153269">
    <property type="component" value="Unassembled WGS sequence"/>
</dbReference>
<dbReference type="PROSITE" id="PS51263">
    <property type="entry name" value="ADF_H"/>
    <property type="match status" value="1"/>
</dbReference>
<accession>A0A9N7Z8G2</accession>
<protein>
    <recommendedName>
        <fullName evidence="3">ADF-H domain-containing protein</fullName>
    </recommendedName>
</protein>
<gene>
    <name evidence="4" type="ORF">PLEPLA_LOCUS41433</name>
</gene>
<dbReference type="InterPro" id="IPR002108">
    <property type="entry name" value="ADF-H"/>
</dbReference>
<dbReference type="OrthoDB" id="10249245at2759"/>
<dbReference type="GO" id="GO:0030042">
    <property type="term" value="P:actin filament depolymerization"/>
    <property type="evidence" value="ECO:0007669"/>
    <property type="project" value="InterPro"/>
</dbReference>
<dbReference type="GO" id="GO:0003779">
    <property type="term" value="F:actin binding"/>
    <property type="evidence" value="ECO:0007669"/>
    <property type="project" value="UniProtKB-KW"/>
</dbReference>
<dbReference type="Pfam" id="PF00241">
    <property type="entry name" value="Cofilin_ADF"/>
    <property type="match status" value="1"/>
</dbReference>
<dbReference type="AlphaFoldDB" id="A0A9N7Z8G2"/>
<dbReference type="PRINTS" id="PR00006">
    <property type="entry name" value="COFILIN"/>
</dbReference>
<keyword evidence="2" id="KW-0009">Actin-binding</keyword>
<comment type="similarity">
    <text evidence="1">Belongs to the actin-binding proteins ADF family.</text>
</comment>
<evidence type="ECO:0000259" key="3">
    <source>
        <dbReference type="PROSITE" id="PS51263"/>
    </source>
</evidence>
<evidence type="ECO:0000313" key="4">
    <source>
        <dbReference type="EMBL" id="CAB1453677.1"/>
    </source>
</evidence>
<dbReference type="Gene3D" id="3.40.20.10">
    <property type="entry name" value="Severin"/>
    <property type="match status" value="1"/>
</dbReference>
<dbReference type="SUPFAM" id="SSF55753">
    <property type="entry name" value="Actin depolymerizing proteins"/>
    <property type="match status" value="1"/>
</dbReference>
<keyword evidence="5" id="KW-1185">Reference proteome</keyword>